<sequence>MDIIYILVPLSIVLISIATLIFFWAVRSGQFDDLESPAHKILFDDDPEETTASADKPPSTTITPPPAAADATSPDKLS</sequence>
<feature type="transmembrane region" description="Helical" evidence="2">
    <location>
        <begin position="6"/>
        <end position="26"/>
    </location>
</feature>
<keyword evidence="2" id="KW-1133">Transmembrane helix</keyword>
<dbReference type="RefSeq" id="WP_416204731.1">
    <property type="nucleotide sequence ID" value="NZ_JBBKTX010000002.1"/>
</dbReference>
<feature type="region of interest" description="Disordered" evidence="1">
    <location>
        <begin position="42"/>
        <end position="78"/>
    </location>
</feature>
<keyword evidence="2" id="KW-0472">Membrane</keyword>
<protein>
    <submittedName>
        <fullName evidence="3">Cbb3-type cytochrome oxidase assembly protein CcoS</fullName>
    </submittedName>
</protein>
<dbReference type="NCBIfam" id="TIGR00847">
    <property type="entry name" value="ccoS"/>
    <property type="match status" value="1"/>
</dbReference>
<dbReference type="Pfam" id="PF03597">
    <property type="entry name" value="FixS"/>
    <property type="match status" value="1"/>
</dbReference>
<reference evidence="3 4" key="1">
    <citation type="submission" date="2024-03" db="EMBL/GenBank/DDBJ databases">
        <title>High-quality draft genome sequence of Oceanobacter sp. wDCs-4.</title>
        <authorList>
            <person name="Dong C."/>
        </authorList>
    </citation>
    <scope>NUCLEOTIDE SEQUENCE [LARGE SCALE GENOMIC DNA]</scope>
    <source>
        <strain evidence="4">wDCs-4</strain>
    </source>
</reference>
<comment type="caution">
    <text evidence="3">The sequence shown here is derived from an EMBL/GenBank/DDBJ whole genome shotgun (WGS) entry which is preliminary data.</text>
</comment>
<keyword evidence="2" id="KW-0812">Transmembrane</keyword>
<feature type="compositionally biased region" description="Low complexity" evidence="1">
    <location>
        <begin position="57"/>
        <end position="78"/>
    </location>
</feature>
<name>A0ABW8NE53_9GAMM</name>
<evidence type="ECO:0000313" key="4">
    <source>
        <dbReference type="Proteomes" id="UP001620597"/>
    </source>
</evidence>
<accession>A0ABW8NE53</accession>
<evidence type="ECO:0000313" key="3">
    <source>
        <dbReference type="EMBL" id="MFK4751229.1"/>
    </source>
</evidence>
<gene>
    <name evidence="3" type="primary">ccoS</name>
    <name evidence="3" type="ORF">WG929_02300</name>
</gene>
<evidence type="ECO:0000256" key="2">
    <source>
        <dbReference type="SAM" id="Phobius"/>
    </source>
</evidence>
<proteinExistence type="predicted"/>
<organism evidence="3 4">
    <name type="scientific">Oceanobacter antarcticus</name>
    <dbReference type="NCBI Taxonomy" id="3133425"/>
    <lineage>
        <taxon>Bacteria</taxon>
        <taxon>Pseudomonadati</taxon>
        <taxon>Pseudomonadota</taxon>
        <taxon>Gammaproteobacteria</taxon>
        <taxon>Oceanospirillales</taxon>
        <taxon>Oceanospirillaceae</taxon>
        <taxon>Oceanobacter</taxon>
    </lineage>
</organism>
<dbReference type="PANTHER" id="PTHR41532">
    <property type="entry name" value="FIXS PROTEIN"/>
    <property type="match status" value="1"/>
</dbReference>
<keyword evidence="4" id="KW-1185">Reference proteome</keyword>
<evidence type="ECO:0000256" key="1">
    <source>
        <dbReference type="SAM" id="MobiDB-lite"/>
    </source>
</evidence>
<dbReference type="Proteomes" id="UP001620597">
    <property type="component" value="Unassembled WGS sequence"/>
</dbReference>
<dbReference type="PANTHER" id="PTHR41532:SF1">
    <property type="entry name" value="FIXS PROTEIN"/>
    <property type="match status" value="1"/>
</dbReference>
<dbReference type="InterPro" id="IPR004714">
    <property type="entry name" value="Cyt_oxidase_maturation_cbb3"/>
</dbReference>
<dbReference type="EMBL" id="JBBKTX010000002">
    <property type="protein sequence ID" value="MFK4751229.1"/>
    <property type="molecule type" value="Genomic_DNA"/>
</dbReference>